<evidence type="ECO:0000313" key="1">
    <source>
        <dbReference type="EMBL" id="GEK94354.1"/>
    </source>
</evidence>
<dbReference type="Proteomes" id="UP000321230">
    <property type="component" value="Unassembled WGS sequence"/>
</dbReference>
<sequence>MNATSEQPEITDPLNMLRQISRRAHEAVDAAYSAYDLAVSQQYCAFLEAHACALFAAEAFLHMCPVIADWRPRASLLREDLKELEIAEPAALSLVLQPSTPEAWGVLYVLEGSRLGGRVLSARVPPGHPKAYLSAGHAKGEWVEFLAQLRSRLSVQSLDEQQRTISAVQATFGLFEQAARISPV</sequence>
<dbReference type="CDD" id="cd19166">
    <property type="entry name" value="HemeO-bac"/>
    <property type="match status" value="1"/>
</dbReference>
<dbReference type="InterPro" id="IPR016084">
    <property type="entry name" value="Haem_Oase-like_multi-hlx"/>
</dbReference>
<gene>
    <name evidence="1" type="ORF">GWA01_21240</name>
</gene>
<accession>A0A511B1R8</accession>
<reference evidence="1 2" key="1">
    <citation type="submission" date="2019-07" db="EMBL/GenBank/DDBJ databases">
        <title>Whole genome shotgun sequence of Gluconobacter wancherniae NBRC 103581.</title>
        <authorList>
            <person name="Hosoyama A."/>
            <person name="Uohara A."/>
            <person name="Ohji S."/>
            <person name="Ichikawa N."/>
        </authorList>
    </citation>
    <scope>NUCLEOTIDE SEQUENCE [LARGE SCALE GENOMIC DNA]</scope>
    <source>
        <strain evidence="1 2">NBRC 103581</strain>
    </source>
</reference>
<dbReference type="RefSeq" id="WP_146797529.1">
    <property type="nucleotide sequence ID" value="NZ_BARC01000006.1"/>
</dbReference>
<evidence type="ECO:0008006" key="3">
    <source>
        <dbReference type="Google" id="ProtNLM"/>
    </source>
</evidence>
<dbReference type="OrthoDB" id="9149607at2"/>
<dbReference type="EMBL" id="BJUZ01000002">
    <property type="protein sequence ID" value="GEK94354.1"/>
    <property type="molecule type" value="Genomic_DNA"/>
</dbReference>
<keyword evidence="2" id="KW-1185">Reference proteome</keyword>
<protein>
    <recommendedName>
        <fullName evidence="3">Heme oxygenase</fullName>
    </recommendedName>
</protein>
<organism evidence="1 2">
    <name type="scientific">Gluconobacter wancherniae NBRC 103581</name>
    <dbReference type="NCBI Taxonomy" id="656744"/>
    <lineage>
        <taxon>Bacteria</taxon>
        <taxon>Pseudomonadati</taxon>
        <taxon>Pseudomonadota</taxon>
        <taxon>Alphaproteobacteria</taxon>
        <taxon>Acetobacterales</taxon>
        <taxon>Acetobacteraceae</taxon>
        <taxon>Gluconobacter</taxon>
    </lineage>
</organism>
<dbReference type="AlphaFoldDB" id="A0A511B1R8"/>
<evidence type="ECO:0000313" key="2">
    <source>
        <dbReference type="Proteomes" id="UP000321230"/>
    </source>
</evidence>
<name>A0A511B1R8_9PROT</name>
<comment type="caution">
    <text evidence="1">The sequence shown here is derived from an EMBL/GenBank/DDBJ whole genome shotgun (WGS) entry which is preliminary data.</text>
</comment>
<dbReference type="Gene3D" id="1.20.910.10">
    <property type="entry name" value="Heme oxygenase-like"/>
    <property type="match status" value="1"/>
</dbReference>
<dbReference type="SUPFAM" id="SSF48613">
    <property type="entry name" value="Heme oxygenase-like"/>
    <property type="match status" value="1"/>
</dbReference>
<proteinExistence type="predicted"/>